<evidence type="ECO:0000256" key="1">
    <source>
        <dbReference type="SAM" id="Phobius"/>
    </source>
</evidence>
<name>A0AAU7VMB5_9FIRM</name>
<reference evidence="2" key="2">
    <citation type="submission" date="2024-06" db="EMBL/GenBank/DDBJ databases">
        <authorList>
            <person name="Petrova K.O."/>
            <person name="Toshchakov S.V."/>
            <person name="Boltjanskaja Y.V."/>
            <person name="Kevbrin V."/>
        </authorList>
    </citation>
    <scope>NUCLEOTIDE SEQUENCE</scope>
    <source>
        <strain evidence="2">Z-910T</strain>
    </source>
</reference>
<feature type="transmembrane region" description="Helical" evidence="1">
    <location>
        <begin position="91"/>
        <end position="107"/>
    </location>
</feature>
<sequence>MNTTSLKIIALLFMLIDHMALFIPFTPTFFHYIGRLAAPIFIFCTVVGFNYSRRKKDYLLRLYFLCVFMGIILLFVNYPFGKEYRQITTDFPRTLFTICVFIYLFYYSPIEKRSKLVSLYLLWQLITIILIILLLNFTNLSEEFLVYTVPNLLGSILNLEGGLLFVTLGLLISSLRNTKVKLSIYYINFILIFVLIDIFKIVPLFIGLFRRAGLCLVGDIITFISYAIIGINPMLFTNSSNGFSLFDNYQWLMLFALPFMLAYNQQKGRNLKYFFYIFYPTHIVFLYFIGNYIYNSF</sequence>
<keyword evidence="1" id="KW-1133">Transmembrane helix</keyword>
<feature type="transmembrane region" description="Helical" evidence="1">
    <location>
        <begin position="184"/>
        <end position="205"/>
    </location>
</feature>
<feature type="transmembrane region" description="Helical" evidence="1">
    <location>
        <begin position="211"/>
        <end position="231"/>
    </location>
</feature>
<feature type="transmembrane region" description="Helical" evidence="1">
    <location>
        <begin position="273"/>
        <end position="294"/>
    </location>
</feature>
<dbReference type="RefSeq" id="WP_350343945.1">
    <property type="nucleotide sequence ID" value="NZ_CP158367.1"/>
</dbReference>
<feature type="transmembrane region" description="Helical" evidence="1">
    <location>
        <begin position="58"/>
        <end position="79"/>
    </location>
</feature>
<keyword evidence="1" id="KW-0472">Membrane</keyword>
<reference evidence="2" key="1">
    <citation type="journal article" date="2013" name="Extremophiles">
        <title>Proteinivorax tanatarense gen. nov., sp. nov., an anaerobic, haloalkaliphilic, proteolytic bacterium isolated from a decaying algal bloom, and proposal of Proteinivoraceae fam. nov.</title>
        <authorList>
            <person name="Kevbrin V."/>
            <person name="Boltyanskaya Y."/>
            <person name="Zhilina T."/>
            <person name="Kolganova T."/>
            <person name="Lavrentjeva E."/>
            <person name="Kuznetsov B."/>
        </authorList>
    </citation>
    <scope>NUCLEOTIDE SEQUENCE</scope>
    <source>
        <strain evidence="2">Z-910T</strain>
    </source>
</reference>
<dbReference type="InterPro" id="IPR008875">
    <property type="entry name" value="TraX"/>
</dbReference>
<dbReference type="Pfam" id="PF05857">
    <property type="entry name" value="TraX"/>
    <property type="match status" value="1"/>
</dbReference>
<evidence type="ECO:0000313" key="2">
    <source>
        <dbReference type="EMBL" id="XBX75200.1"/>
    </source>
</evidence>
<organism evidence="2">
    <name type="scientific">Proteinivorax tanatarense</name>
    <dbReference type="NCBI Taxonomy" id="1260629"/>
    <lineage>
        <taxon>Bacteria</taxon>
        <taxon>Bacillati</taxon>
        <taxon>Bacillota</taxon>
        <taxon>Clostridia</taxon>
        <taxon>Eubacteriales</taxon>
        <taxon>Proteinivoracaceae</taxon>
        <taxon>Proteinivorax</taxon>
    </lineage>
</organism>
<gene>
    <name evidence="2" type="ORF">PRVXT_000308</name>
</gene>
<proteinExistence type="predicted"/>
<feature type="transmembrane region" description="Helical" evidence="1">
    <location>
        <begin position="32"/>
        <end position="51"/>
    </location>
</feature>
<feature type="transmembrane region" description="Helical" evidence="1">
    <location>
        <begin position="152"/>
        <end position="172"/>
    </location>
</feature>
<feature type="transmembrane region" description="Helical" evidence="1">
    <location>
        <begin position="119"/>
        <end position="140"/>
    </location>
</feature>
<dbReference type="EMBL" id="CP158367">
    <property type="protein sequence ID" value="XBX75200.1"/>
    <property type="molecule type" value="Genomic_DNA"/>
</dbReference>
<dbReference type="AlphaFoldDB" id="A0AAU7VMB5"/>
<keyword evidence="1" id="KW-0812">Transmembrane</keyword>
<accession>A0AAU7VMB5</accession>
<protein>
    <submittedName>
        <fullName evidence="2">TraX family protein</fullName>
    </submittedName>
</protein>
<feature type="transmembrane region" description="Helical" evidence="1">
    <location>
        <begin position="243"/>
        <end position="261"/>
    </location>
</feature>